<dbReference type="InterPro" id="IPR003439">
    <property type="entry name" value="ABC_transporter-like_ATP-bd"/>
</dbReference>
<dbReference type="CDD" id="cd03224">
    <property type="entry name" value="ABC_TM1139_LivF_branched"/>
    <property type="match status" value="1"/>
</dbReference>
<evidence type="ECO:0000256" key="4">
    <source>
        <dbReference type="ARBA" id="ARBA00022840"/>
    </source>
</evidence>
<feature type="domain" description="ABC transporter" evidence="6">
    <location>
        <begin position="2"/>
        <end position="234"/>
    </location>
</feature>
<dbReference type="RefSeq" id="WP_085934658.1">
    <property type="nucleotide sequence ID" value="NZ_FUWJ01000002.1"/>
</dbReference>
<evidence type="ECO:0000256" key="2">
    <source>
        <dbReference type="ARBA" id="ARBA00022448"/>
    </source>
</evidence>
<dbReference type="Pfam" id="PF00005">
    <property type="entry name" value="ABC_tran"/>
    <property type="match status" value="1"/>
</dbReference>
<dbReference type="STRING" id="225324.SAMN02745126_03028"/>
<keyword evidence="5" id="KW-0029">Amino-acid transport</keyword>
<dbReference type="GO" id="GO:0005524">
    <property type="term" value="F:ATP binding"/>
    <property type="evidence" value="ECO:0007669"/>
    <property type="project" value="UniProtKB-KW"/>
</dbReference>
<dbReference type="PANTHER" id="PTHR43820">
    <property type="entry name" value="HIGH-AFFINITY BRANCHED-CHAIN AMINO ACID TRANSPORT ATP-BINDING PROTEIN LIVF"/>
    <property type="match status" value="1"/>
</dbReference>
<dbReference type="OrthoDB" id="9806149at2"/>
<dbReference type="InterPro" id="IPR027417">
    <property type="entry name" value="P-loop_NTPase"/>
</dbReference>
<keyword evidence="2" id="KW-0813">Transport</keyword>
<organism evidence="7 8">
    <name type="scientific">Enhydrobacter aerosaccus</name>
    <dbReference type="NCBI Taxonomy" id="225324"/>
    <lineage>
        <taxon>Bacteria</taxon>
        <taxon>Pseudomonadati</taxon>
        <taxon>Pseudomonadota</taxon>
        <taxon>Alphaproteobacteria</taxon>
        <taxon>Hyphomicrobiales</taxon>
        <taxon>Enhydrobacter</taxon>
    </lineage>
</organism>
<evidence type="ECO:0000313" key="7">
    <source>
        <dbReference type="EMBL" id="SJZ95366.1"/>
    </source>
</evidence>
<accession>A0A1T4PVI0</accession>
<dbReference type="PROSITE" id="PS50893">
    <property type="entry name" value="ABC_TRANSPORTER_2"/>
    <property type="match status" value="1"/>
</dbReference>
<dbReference type="AlphaFoldDB" id="A0A1T4PVI0"/>
<keyword evidence="4 7" id="KW-0067">ATP-binding</keyword>
<name>A0A1T4PVI0_9HYPH</name>
<evidence type="ECO:0000256" key="1">
    <source>
        <dbReference type="ARBA" id="ARBA00005417"/>
    </source>
</evidence>
<evidence type="ECO:0000256" key="3">
    <source>
        <dbReference type="ARBA" id="ARBA00022741"/>
    </source>
</evidence>
<comment type="similarity">
    <text evidence="1">Belongs to the ABC transporter superfamily.</text>
</comment>
<dbReference type="GO" id="GO:0016887">
    <property type="term" value="F:ATP hydrolysis activity"/>
    <property type="evidence" value="ECO:0007669"/>
    <property type="project" value="InterPro"/>
</dbReference>
<dbReference type="EMBL" id="FUWJ01000002">
    <property type="protein sequence ID" value="SJZ95366.1"/>
    <property type="molecule type" value="Genomic_DNA"/>
</dbReference>
<dbReference type="GO" id="GO:0015807">
    <property type="term" value="P:L-amino acid transport"/>
    <property type="evidence" value="ECO:0007669"/>
    <property type="project" value="TreeGrafter"/>
</dbReference>
<reference evidence="8" key="1">
    <citation type="submission" date="2017-02" db="EMBL/GenBank/DDBJ databases">
        <authorList>
            <person name="Varghese N."/>
            <person name="Submissions S."/>
        </authorList>
    </citation>
    <scope>NUCLEOTIDE SEQUENCE [LARGE SCALE GENOMIC DNA]</scope>
    <source>
        <strain evidence="8">ATCC 27094</strain>
    </source>
</reference>
<dbReference type="SUPFAM" id="SSF52540">
    <property type="entry name" value="P-loop containing nucleoside triphosphate hydrolases"/>
    <property type="match status" value="1"/>
</dbReference>
<sequence length="237" mass="25655">MLSVEDVSAGYGRLEILHKVSLEVAPGEIVGIIGPNGAGKSTLLKTIFGYLPPFEGSVRFEGAMLAGQSPDRIMRRGIGYVAQAGGIFADMTVHENLVLGGYSLGSSRAAARSIEKIYDQFPRFRERARQRAGSMSGGEQRALAVARTLVIEPRLIILDEPSAALSPRFIDEIYGTLADLNKSGIALLIVEQNVRRILDSAHRVVVLDMGRNAFAGASEELRQSDRIRKLYLGEDAG</sequence>
<keyword evidence="8" id="KW-1185">Reference proteome</keyword>
<protein>
    <submittedName>
        <fullName evidence="7">Neutral amino acid ABC transporter ATP-binding protein</fullName>
    </submittedName>
</protein>
<evidence type="ECO:0000259" key="6">
    <source>
        <dbReference type="PROSITE" id="PS50893"/>
    </source>
</evidence>
<dbReference type="InterPro" id="IPR017871">
    <property type="entry name" value="ABC_transporter-like_CS"/>
</dbReference>
<dbReference type="InterPro" id="IPR052156">
    <property type="entry name" value="BCAA_Transport_ATP-bd_LivF"/>
</dbReference>
<dbReference type="InterPro" id="IPR003593">
    <property type="entry name" value="AAA+_ATPase"/>
</dbReference>
<dbReference type="Gene3D" id="3.40.50.300">
    <property type="entry name" value="P-loop containing nucleotide triphosphate hydrolases"/>
    <property type="match status" value="1"/>
</dbReference>
<dbReference type="PANTHER" id="PTHR43820:SF4">
    <property type="entry name" value="HIGH-AFFINITY BRANCHED-CHAIN AMINO ACID TRANSPORT ATP-BINDING PROTEIN LIVF"/>
    <property type="match status" value="1"/>
</dbReference>
<dbReference type="SMART" id="SM00382">
    <property type="entry name" value="AAA"/>
    <property type="match status" value="1"/>
</dbReference>
<keyword evidence="3" id="KW-0547">Nucleotide-binding</keyword>
<gene>
    <name evidence="7" type="ORF">SAMN02745126_03028</name>
</gene>
<dbReference type="GO" id="GO:0015658">
    <property type="term" value="F:branched-chain amino acid transmembrane transporter activity"/>
    <property type="evidence" value="ECO:0007669"/>
    <property type="project" value="TreeGrafter"/>
</dbReference>
<evidence type="ECO:0000313" key="8">
    <source>
        <dbReference type="Proteomes" id="UP000190092"/>
    </source>
</evidence>
<dbReference type="PROSITE" id="PS00211">
    <property type="entry name" value="ABC_TRANSPORTER_1"/>
    <property type="match status" value="1"/>
</dbReference>
<dbReference type="Proteomes" id="UP000190092">
    <property type="component" value="Unassembled WGS sequence"/>
</dbReference>
<proteinExistence type="inferred from homology"/>
<evidence type="ECO:0000256" key="5">
    <source>
        <dbReference type="ARBA" id="ARBA00022970"/>
    </source>
</evidence>